<dbReference type="OrthoDB" id="5425892at2759"/>
<comment type="caution">
    <text evidence="2">The sequence shown here is derived from an EMBL/GenBank/DDBJ whole genome shotgun (WGS) entry which is preliminary data.</text>
</comment>
<proteinExistence type="predicted"/>
<evidence type="ECO:0000313" key="2">
    <source>
        <dbReference type="EMBL" id="KAJ5238755.1"/>
    </source>
</evidence>
<sequence length="89" mass="10295">MEPATPHSLPDRSREQTAPTTAVPFDVPRDSENPYSTKEPAAEPSWQPRLDRRQSWSDQDRKHELQERLLDMEAGRELGFSEKHEGKPE</sequence>
<organism evidence="2 3">
    <name type="scientific">Penicillium chermesinum</name>
    <dbReference type="NCBI Taxonomy" id="63820"/>
    <lineage>
        <taxon>Eukaryota</taxon>
        <taxon>Fungi</taxon>
        <taxon>Dikarya</taxon>
        <taxon>Ascomycota</taxon>
        <taxon>Pezizomycotina</taxon>
        <taxon>Eurotiomycetes</taxon>
        <taxon>Eurotiomycetidae</taxon>
        <taxon>Eurotiales</taxon>
        <taxon>Aspergillaceae</taxon>
        <taxon>Penicillium</taxon>
    </lineage>
</organism>
<evidence type="ECO:0000256" key="1">
    <source>
        <dbReference type="SAM" id="MobiDB-lite"/>
    </source>
</evidence>
<reference evidence="2" key="1">
    <citation type="submission" date="2022-11" db="EMBL/GenBank/DDBJ databases">
        <authorList>
            <person name="Petersen C."/>
        </authorList>
    </citation>
    <scope>NUCLEOTIDE SEQUENCE</scope>
    <source>
        <strain evidence="2">IBT 19713</strain>
    </source>
</reference>
<dbReference type="Proteomes" id="UP001150941">
    <property type="component" value="Unassembled WGS sequence"/>
</dbReference>
<dbReference type="RefSeq" id="XP_058331674.1">
    <property type="nucleotide sequence ID" value="XM_058472671.1"/>
</dbReference>
<keyword evidence="3" id="KW-1185">Reference proteome</keyword>
<gene>
    <name evidence="2" type="ORF">N7468_003374</name>
</gene>
<feature type="region of interest" description="Disordered" evidence="1">
    <location>
        <begin position="1"/>
        <end position="89"/>
    </location>
</feature>
<reference evidence="2" key="2">
    <citation type="journal article" date="2023" name="IMA Fungus">
        <title>Comparative genomic study of the Penicillium genus elucidates a diverse pangenome and 15 lateral gene transfer events.</title>
        <authorList>
            <person name="Petersen C."/>
            <person name="Sorensen T."/>
            <person name="Nielsen M.R."/>
            <person name="Sondergaard T.E."/>
            <person name="Sorensen J.L."/>
            <person name="Fitzpatrick D.A."/>
            <person name="Frisvad J.C."/>
            <person name="Nielsen K.L."/>
        </authorList>
    </citation>
    <scope>NUCLEOTIDE SEQUENCE</scope>
    <source>
        <strain evidence="2">IBT 19713</strain>
    </source>
</reference>
<name>A0A9W9P6W9_9EURO</name>
<evidence type="ECO:0000313" key="3">
    <source>
        <dbReference type="Proteomes" id="UP001150941"/>
    </source>
</evidence>
<dbReference type="GeneID" id="83199974"/>
<dbReference type="EMBL" id="JAPQKS010000003">
    <property type="protein sequence ID" value="KAJ5238755.1"/>
    <property type="molecule type" value="Genomic_DNA"/>
</dbReference>
<accession>A0A9W9P6W9</accession>
<feature type="compositionally biased region" description="Basic and acidic residues" evidence="1">
    <location>
        <begin position="49"/>
        <end position="89"/>
    </location>
</feature>
<dbReference type="AlphaFoldDB" id="A0A9W9P6W9"/>
<protein>
    <submittedName>
        <fullName evidence="2">Uncharacterized protein</fullName>
    </submittedName>
</protein>